<proteinExistence type="predicted"/>
<dbReference type="AlphaFoldDB" id="A0A7W9HKH9"/>
<dbReference type="RefSeq" id="WP_184921015.1">
    <property type="nucleotide sequence ID" value="NZ_JACHMO010000001.1"/>
</dbReference>
<sequence length="65" mass="6221">MAVLAGAHGVLEGTEGVTVPLGGALRQAGATRAMQVPAIAALGTEADELITAPDATAAVVRGALA</sequence>
<reference evidence="1 2" key="1">
    <citation type="submission" date="2020-08" db="EMBL/GenBank/DDBJ databases">
        <title>Sequencing the genomes of 1000 actinobacteria strains.</title>
        <authorList>
            <person name="Klenk H.-P."/>
        </authorList>
    </citation>
    <scope>NUCLEOTIDE SEQUENCE [LARGE SCALE GENOMIC DNA]</scope>
    <source>
        <strain evidence="1 2">DSM 45486</strain>
    </source>
</reference>
<name>A0A7W9HKH9_9PSEU</name>
<dbReference type="EMBL" id="JACHMO010000001">
    <property type="protein sequence ID" value="MBB5803603.1"/>
    <property type="molecule type" value="Genomic_DNA"/>
</dbReference>
<dbReference type="Proteomes" id="UP000552097">
    <property type="component" value="Unassembled WGS sequence"/>
</dbReference>
<comment type="caution">
    <text evidence="1">The sequence shown here is derived from an EMBL/GenBank/DDBJ whole genome shotgun (WGS) entry which is preliminary data.</text>
</comment>
<gene>
    <name evidence="1" type="ORF">F4560_003371</name>
</gene>
<organism evidence="1 2">
    <name type="scientific">Saccharothrix ecbatanensis</name>
    <dbReference type="NCBI Taxonomy" id="1105145"/>
    <lineage>
        <taxon>Bacteria</taxon>
        <taxon>Bacillati</taxon>
        <taxon>Actinomycetota</taxon>
        <taxon>Actinomycetes</taxon>
        <taxon>Pseudonocardiales</taxon>
        <taxon>Pseudonocardiaceae</taxon>
        <taxon>Saccharothrix</taxon>
    </lineage>
</organism>
<accession>A0A7W9HKH9</accession>
<keyword evidence="2" id="KW-1185">Reference proteome</keyword>
<evidence type="ECO:0000313" key="2">
    <source>
        <dbReference type="Proteomes" id="UP000552097"/>
    </source>
</evidence>
<protein>
    <submittedName>
        <fullName evidence="1">Uncharacterized protein</fullName>
    </submittedName>
</protein>
<evidence type="ECO:0000313" key="1">
    <source>
        <dbReference type="EMBL" id="MBB5803603.1"/>
    </source>
</evidence>